<keyword evidence="7 9" id="KW-0456">Lyase</keyword>
<dbReference type="AlphaFoldDB" id="A0A931CQH1"/>
<dbReference type="PANTHER" id="PTHR43406:SF1">
    <property type="entry name" value="TRYPTOPHAN SYNTHASE ALPHA CHAIN, CHLOROPLASTIC"/>
    <property type="match status" value="1"/>
</dbReference>
<feature type="active site" description="Proton acceptor" evidence="9">
    <location>
        <position position="86"/>
    </location>
</feature>
<evidence type="ECO:0000313" key="13">
    <source>
        <dbReference type="Proteomes" id="UP000655366"/>
    </source>
</evidence>
<accession>A0A931CQH1</accession>
<dbReference type="Gene3D" id="3.20.20.70">
    <property type="entry name" value="Aldolase class I"/>
    <property type="match status" value="1"/>
</dbReference>
<evidence type="ECO:0000256" key="10">
    <source>
        <dbReference type="RuleBase" id="RU003662"/>
    </source>
</evidence>
<dbReference type="RefSeq" id="WP_196397625.1">
    <property type="nucleotide sequence ID" value="NZ_JADNYM010000020.1"/>
</dbReference>
<keyword evidence="4 9" id="KW-0028">Amino-acid biosynthesis</keyword>
<evidence type="ECO:0000256" key="5">
    <source>
        <dbReference type="ARBA" id="ARBA00022822"/>
    </source>
</evidence>
<keyword evidence="13" id="KW-1185">Reference proteome</keyword>
<comment type="subunit">
    <text evidence="3 9">Tetramer of two alpha and two beta chains.</text>
</comment>
<dbReference type="InterPro" id="IPR018204">
    <property type="entry name" value="Trp_synthase_alpha_AS"/>
</dbReference>
<evidence type="ECO:0000256" key="11">
    <source>
        <dbReference type="SAM" id="MobiDB-lite"/>
    </source>
</evidence>
<evidence type="ECO:0000256" key="7">
    <source>
        <dbReference type="ARBA" id="ARBA00023239"/>
    </source>
</evidence>
<dbReference type="PANTHER" id="PTHR43406">
    <property type="entry name" value="TRYPTOPHAN SYNTHASE, ALPHA CHAIN"/>
    <property type="match status" value="1"/>
</dbReference>
<dbReference type="NCBIfam" id="TIGR00262">
    <property type="entry name" value="trpA"/>
    <property type="match status" value="1"/>
</dbReference>
<dbReference type="InterPro" id="IPR013785">
    <property type="entry name" value="Aldolase_TIM"/>
</dbReference>
<dbReference type="EMBL" id="JADNYM010000020">
    <property type="protein sequence ID" value="MBG0740685.1"/>
    <property type="molecule type" value="Genomic_DNA"/>
</dbReference>
<protein>
    <recommendedName>
        <fullName evidence="9">Tryptophan synthase alpha chain</fullName>
        <ecNumber evidence="9">4.2.1.20</ecNumber>
    </recommendedName>
</protein>
<comment type="similarity">
    <text evidence="9 10">Belongs to the TrpA family.</text>
</comment>
<evidence type="ECO:0000256" key="8">
    <source>
        <dbReference type="ARBA" id="ARBA00049047"/>
    </source>
</evidence>
<comment type="function">
    <text evidence="1 9">The alpha subunit is responsible for the aldol cleavage of indoleglycerol phosphate to indole and glyceraldehyde 3-phosphate.</text>
</comment>
<dbReference type="GO" id="GO:0004834">
    <property type="term" value="F:tryptophan synthase activity"/>
    <property type="evidence" value="ECO:0007669"/>
    <property type="project" value="UniProtKB-UniRule"/>
</dbReference>
<dbReference type="SUPFAM" id="SSF51366">
    <property type="entry name" value="Ribulose-phoshate binding barrel"/>
    <property type="match status" value="1"/>
</dbReference>
<dbReference type="PROSITE" id="PS00167">
    <property type="entry name" value="TRP_SYNTHASE_ALPHA"/>
    <property type="match status" value="1"/>
</dbReference>
<keyword evidence="5 9" id="KW-0822">Tryptophan biosynthesis</keyword>
<evidence type="ECO:0000256" key="9">
    <source>
        <dbReference type="HAMAP-Rule" id="MF_00131"/>
    </source>
</evidence>
<dbReference type="InterPro" id="IPR002028">
    <property type="entry name" value="Trp_synthase_suA"/>
</dbReference>
<evidence type="ECO:0000256" key="3">
    <source>
        <dbReference type="ARBA" id="ARBA00011270"/>
    </source>
</evidence>
<dbReference type="HAMAP" id="MF_00131">
    <property type="entry name" value="Trp_synth_alpha"/>
    <property type="match status" value="1"/>
</dbReference>
<organism evidence="12 13">
    <name type="scientific">Arthrobacter terrae</name>
    <dbReference type="NCBI Taxonomy" id="2935737"/>
    <lineage>
        <taxon>Bacteria</taxon>
        <taxon>Bacillati</taxon>
        <taxon>Actinomycetota</taxon>
        <taxon>Actinomycetes</taxon>
        <taxon>Micrococcales</taxon>
        <taxon>Micrococcaceae</taxon>
        <taxon>Arthrobacter</taxon>
    </lineage>
</organism>
<sequence>MSVDPTLNGSSTNGSSTNGSSTNGLSTEGSGTEGSGTASKSAAAIDRAKAQGRAALICYIPAGYPDVQTTIDAGIALARNGADLIEIGIPYSDPVMDGAVIQAATTEAIANGFRVSSIFDIVAGITAATDAAVLVMTYWNPVLRLGVDEFSRRLAAAGGAGLITPDLIPEEASQWLEASQKYGLDRVFLVAPSSTPERLARTVEASRGFVYAVSIMGVTGTRTAVSSTAESLVVNTRAAGAARVCVGLGVSNAEQVREIAGYADGVIVGTALVAALRDGGVPALAELTTDLSSGLRPAGTEAH</sequence>
<evidence type="ECO:0000256" key="1">
    <source>
        <dbReference type="ARBA" id="ARBA00003365"/>
    </source>
</evidence>
<feature type="active site" description="Proton acceptor" evidence="9">
    <location>
        <position position="97"/>
    </location>
</feature>
<evidence type="ECO:0000256" key="2">
    <source>
        <dbReference type="ARBA" id="ARBA00004733"/>
    </source>
</evidence>
<keyword evidence="6 9" id="KW-0057">Aromatic amino acid biosynthesis</keyword>
<evidence type="ECO:0000256" key="4">
    <source>
        <dbReference type="ARBA" id="ARBA00022605"/>
    </source>
</evidence>
<evidence type="ECO:0000313" key="12">
    <source>
        <dbReference type="EMBL" id="MBG0740685.1"/>
    </source>
</evidence>
<dbReference type="GO" id="GO:0005829">
    <property type="term" value="C:cytosol"/>
    <property type="evidence" value="ECO:0007669"/>
    <property type="project" value="TreeGrafter"/>
</dbReference>
<proteinExistence type="inferred from homology"/>
<dbReference type="FunFam" id="3.20.20.70:FF:000037">
    <property type="entry name" value="Tryptophan synthase alpha chain"/>
    <property type="match status" value="1"/>
</dbReference>
<comment type="pathway">
    <text evidence="2 9">Amino-acid biosynthesis; L-tryptophan biosynthesis; L-tryptophan from chorismate: step 5/5.</text>
</comment>
<comment type="catalytic activity">
    <reaction evidence="8 9">
        <text>(1S,2R)-1-C-(indol-3-yl)glycerol 3-phosphate + L-serine = D-glyceraldehyde 3-phosphate + L-tryptophan + H2O</text>
        <dbReference type="Rhea" id="RHEA:10532"/>
        <dbReference type="ChEBI" id="CHEBI:15377"/>
        <dbReference type="ChEBI" id="CHEBI:33384"/>
        <dbReference type="ChEBI" id="CHEBI:57912"/>
        <dbReference type="ChEBI" id="CHEBI:58866"/>
        <dbReference type="ChEBI" id="CHEBI:59776"/>
        <dbReference type="EC" id="4.2.1.20"/>
    </reaction>
</comment>
<dbReference type="InterPro" id="IPR011060">
    <property type="entry name" value="RibuloseP-bd_barrel"/>
</dbReference>
<dbReference type="Pfam" id="PF00290">
    <property type="entry name" value="Trp_syntA"/>
    <property type="match status" value="1"/>
</dbReference>
<reference evidence="12 13" key="1">
    <citation type="submission" date="2020-11" db="EMBL/GenBank/DDBJ databases">
        <title>Arthrobacter antarcticus sp. nov., isolated from Antarctic Soil.</title>
        <authorList>
            <person name="Li J."/>
        </authorList>
    </citation>
    <scope>NUCLEOTIDE SEQUENCE [LARGE SCALE GENOMIC DNA]</scope>
    <source>
        <strain evidence="12 13">Z1-20</strain>
    </source>
</reference>
<feature type="compositionally biased region" description="Low complexity" evidence="11">
    <location>
        <begin position="1"/>
        <end position="30"/>
    </location>
</feature>
<dbReference type="Proteomes" id="UP000655366">
    <property type="component" value="Unassembled WGS sequence"/>
</dbReference>
<comment type="caution">
    <text evidence="12">The sequence shown here is derived from an EMBL/GenBank/DDBJ whole genome shotgun (WGS) entry which is preliminary data.</text>
</comment>
<feature type="region of interest" description="Disordered" evidence="11">
    <location>
        <begin position="1"/>
        <end position="38"/>
    </location>
</feature>
<name>A0A931CQH1_9MICC</name>
<gene>
    <name evidence="9" type="primary">trpA</name>
    <name evidence="12" type="ORF">IV500_15000</name>
</gene>
<dbReference type="EC" id="4.2.1.20" evidence="9"/>
<evidence type="ECO:0000256" key="6">
    <source>
        <dbReference type="ARBA" id="ARBA00023141"/>
    </source>
</evidence>
<dbReference type="CDD" id="cd04724">
    <property type="entry name" value="Tryptophan_synthase_alpha"/>
    <property type="match status" value="1"/>
</dbReference>